<dbReference type="OrthoDB" id="3654724at2"/>
<dbReference type="STRING" id="889453.SAMN03080601_03526"/>
<name>A0A1T5HUI9_9BACT</name>
<dbReference type="KEGG" id="asx:CDL62_15285"/>
<dbReference type="InterPro" id="IPR004919">
    <property type="entry name" value="GmrSD_N"/>
</dbReference>
<accession>A0A1T5HUI9</accession>
<evidence type="ECO:0000313" key="3">
    <source>
        <dbReference type="Proteomes" id="UP000191055"/>
    </source>
</evidence>
<protein>
    <recommendedName>
        <fullName evidence="1">GmrSD restriction endonucleases N-terminal domain-containing protein</fullName>
    </recommendedName>
</protein>
<reference evidence="2 3" key="1">
    <citation type="submission" date="2017-02" db="EMBL/GenBank/DDBJ databases">
        <authorList>
            <person name="Peterson S.W."/>
        </authorList>
    </citation>
    <scope>NUCLEOTIDE SEQUENCE [LARGE SCALE GENOMIC DNA]</scope>
    <source>
        <strain evidence="2 3">DSM 24412</strain>
    </source>
</reference>
<evidence type="ECO:0000259" key="1">
    <source>
        <dbReference type="Pfam" id="PF03235"/>
    </source>
</evidence>
<dbReference type="Pfam" id="PF03235">
    <property type="entry name" value="GmrSD_N"/>
    <property type="match status" value="1"/>
</dbReference>
<dbReference type="RefSeq" id="WP_079559168.1">
    <property type="nucleotide sequence ID" value="NZ_CP021904.1"/>
</dbReference>
<feature type="domain" description="GmrSD restriction endonucleases N-terminal" evidence="1">
    <location>
        <begin position="13"/>
        <end position="270"/>
    </location>
</feature>
<dbReference type="AlphaFoldDB" id="A0A1T5HUI9"/>
<dbReference type="PANTHER" id="PTHR35149:SF1">
    <property type="entry name" value="DUF5655 DOMAIN-CONTAINING PROTEIN"/>
    <property type="match status" value="1"/>
</dbReference>
<sequence>MAKNKFMEELSVEELIEGLNFFVPEIQREYVWGYNEREILDVFLTDLIEGKQSESAITDLSAKISELSKLGRFEEIKQLVDSKENVKPMNIGFLYSYEPNYRMEHFPESDYNKDVYLIDGQQRLTTLFILLFYLSIKENRKKEFCNMFRFNSALESVAFDYRVRNLTHNFFIDMITNINSLDEVVSVKKSTWFLLEYSKDPTVFALVKALEKIHDYFENKEDSFFDFLKTKVKFWHFKTEKTDQGEELYITMNSRGKQLEDNETIRAKLFENIIKEDELEWSEEWEKWQDFFWRHRDKNKTNSSSDHGFNEFLKCIAGFESLLQESDNFISLSDPIYASRILQFITLEKIKKYFASFSFLIENHEIFKNGYEYSDWLPECISFIKDLIFKNSTNWFINYDDDLRARERRHMVFMWSLFHYLNSAESLNNKINEIYRLLRIYWLRYNNHDRSVKSLVERCNYFIENGIWSHSISDDEEAKHNFLLQQHDDYELRKYESALWELEDHPLNINGYQVQNQNITHLIDFSNELSLDTILDITRRFQALFGKDKTVGSKKLSTTLLYFGFYAMQRTPYYYDNWDFNSWRRIIRDLDSKDTLAFKTFFNLFHGENLKEILAQKKDEFILEKMYNIENANSKIECDSLIDCLRYYALVAPDLWIKGRNIAVSEYLPLESMTTYESRALFNTKGNFRGYGHIEFYALLEKPIKEAIKDIKKMLKDLE</sequence>
<evidence type="ECO:0000313" key="2">
    <source>
        <dbReference type="EMBL" id="SKC24231.1"/>
    </source>
</evidence>
<dbReference type="PANTHER" id="PTHR35149">
    <property type="entry name" value="SLL5132 PROTEIN"/>
    <property type="match status" value="1"/>
</dbReference>
<dbReference type="EMBL" id="FUYV01000046">
    <property type="protein sequence ID" value="SKC24231.1"/>
    <property type="molecule type" value="Genomic_DNA"/>
</dbReference>
<organism evidence="2 3">
    <name type="scientific">Alkalitalea saponilacus</name>
    <dbReference type="NCBI Taxonomy" id="889453"/>
    <lineage>
        <taxon>Bacteria</taxon>
        <taxon>Pseudomonadati</taxon>
        <taxon>Bacteroidota</taxon>
        <taxon>Bacteroidia</taxon>
        <taxon>Marinilabiliales</taxon>
        <taxon>Marinilabiliaceae</taxon>
        <taxon>Alkalitalea</taxon>
    </lineage>
</organism>
<gene>
    <name evidence="2" type="ORF">SAMN03080601_03526</name>
</gene>
<dbReference type="Proteomes" id="UP000191055">
    <property type="component" value="Unassembled WGS sequence"/>
</dbReference>
<keyword evidence="3" id="KW-1185">Reference proteome</keyword>
<proteinExistence type="predicted"/>